<keyword evidence="2 7" id="KW-0349">Heme</keyword>
<evidence type="ECO:0000313" key="11">
    <source>
        <dbReference type="Proteomes" id="UP000253744"/>
    </source>
</evidence>
<dbReference type="InterPro" id="IPR005616">
    <property type="entry name" value="CcmH/CycL/Ccl2/NrfF_N"/>
</dbReference>
<keyword evidence="5" id="KW-0201">Cytochrome c-type biogenesis</keyword>
<dbReference type="STRING" id="1288484.GCA_000348665_02067"/>
<protein>
    <recommendedName>
        <fullName evidence="7">Cytochrome c-type biogenesis protein</fullName>
    </recommendedName>
</protein>
<dbReference type="AlphaFoldDB" id="A0A345IKG7"/>
<evidence type="ECO:0000256" key="4">
    <source>
        <dbReference type="ARBA" id="ARBA00022729"/>
    </source>
</evidence>
<accession>A0A345IKG7</accession>
<evidence type="ECO:0000256" key="6">
    <source>
        <dbReference type="ARBA" id="ARBA00023004"/>
    </source>
</evidence>
<dbReference type="CDD" id="cd16378">
    <property type="entry name" value="CcmH_N"/>
    <property type="match status" value="1"/>
</dbReference>
<feature type="region of interest" description="Disordered" evidence="8">
    <location>
        <begin position="33"/>
        <end position="70"/>
    </location>
</feature>
<feature type="transmembrane region" description="Helical" evidence="7">
    <location>
        <begin position="156"/>
        <end position="173"/>
    </location>
</feature>
<evidence type="ECO:0000256" key="5">
    <source>
        <dbReference type="ARBA" id="ARBA00022748"/>
    </source>
</evidence>
<dbReference type="Gene3D" id="1.10.8.640">
    <property type="entry name" value="Cytochrome C biogenesis protein"/>
    <property type="match status" value="1"/>
</dbReference>
<evidence type="ECO:0000256" key="2">
    <source>
        <dbReference type="ARBA" id="ARBA00022617"/>
    </source>
</evidence>
<dbReference type="GO" id="GO:0017004">
    <property type="term" value="P:cytochrome complex assembly"/>
    <property type="evidence" value="ECO:0007669"/>
    <property type="project" value="UniProtKB-KW"/>
</dbReference>
<dbReference type="InterPro" id="IPR051263">
    <property type="entry name" value="C-type_cytochrome_biogenesis"/>
</dbReference>
<keyword evidence="3 7" id="KW-0479">Metal-binding</keyword>
<sequence length="207" mass="22544">MARGAEEGGAVKVRTLLTALLLASPVLVPNTAAQGTTPAQQNATQGAASQAAPKDTDQRGRADSVRTGVAEVERTAPIPLTVEQERQAQRIGTKLHCPICSGESIAHSQTDISRQMMNEVRDGIRRGQSERQILERFVAGYGERILMEPPKKGINWLLWGFPVGALLLGTALWQSYLRRASREPAEPLSDADERRISALLREREGQA</sequence>
<organism evidence="10 11">
    <name type="scientific">Deinococcus wulumuqiensis</name>
    <dbReference type="NCBI Taxonomy" id="980427"/>
    <lineage>
        <taxon>Bacteria</taxon>
        <taxon>Thermotogati</taxon>
        <taxon>Deinococcota</taxon>
        <taxon>Deinococci</taxon>
        <taxon>Deinococcales</taxon>
        <taxon>Deinococcaceae</taxon>
        <taxon>Deinococcus</taxon>
    </lineage>
</organism>
<feature type="domain" description="CcmH/CycL/Ccl2/NrfF N-terminal" evidence="9">
    <location>
        <begin position="82"/>
        <end position="200"/>
    </location>
</feature>
<comment type="similarity">
    <text evidence="1 7">Belongs to the CcmH/CycL/Ccl2/NrfF family.</text>
</comment>
<evidence type="ECO:0000259" key="9">
    <source>
        <dbReference type="Pfam" id="PF03918"/>
    </source>
</evidence>
<keyword evidence="7" id="KW-0812">Transmembrane</keyword>
<dbReference type="Proteomes" id="UP000253744">
    <property type="component" value="Chromosome"/>
</dbReference>
<reference evidence="10 11" key="1">
    <citation type="submission" date="2018-07" db="EMBL/GenBank/DDBJ databases">
        <title>Complete Genome and Methylome Analysis of Deinococcus wulumuqiensis NEB 479.</title>
        <authorList>
            <person name="Fomenkov A."/>
            <person name="Luyten Y."/>
            <person name="Vincze T."/>
            <person name="Anton B.P."/>
            <person name="Clark T."/>
            <person name="Roberts R.J."/>
            <person name="Morgan R.D."/>
        </authorList>
    </citation>
    <scope>NUCLEOTIDE SEQUENCE [LARGE SCALE GENOMIC DNA]</scope>
    <source>
        <strain evidence="10 11">NEB 479</strain>
    </source>
</reference>
<evidence type="ECO:0000256" key="8">
    <source>
        <dbReference type="SAM" id="MobiDB-lite"/>
    </source>
</evidence>
<evidence type="ECO:0000313" key="10">
    <source>
        <dbReference type="EMBL" id="AXH00190.1"/>
    </source>
</evidence>
<gene>
    <name evidence="10" type="ORF">DVJ83_12870</name>
</gene>
<dbReference type="Pfam" id="PF03918">
    <property type="entry name" value="CcmH"/>
    <property type="match status" value="1"/>
</dbReference>
<dbReference type="EMBL" id="CP031158">
    <property type="protein sequence ID" value="AXH00190.1"/>
    <property type="molecule type" value="Genomic_DNA"/>
</dbReference>
<keyword evidence="7" id="KW-0472">Membrane</keyword>
<dbReference type="KEGG" id="dwu:DVJ83_12870"/>
<dbReference type="GO" id="GO:0046872">
    <property type="term" value="F:metal ion binding"/>
    <property type="evidence" value="ECO:0007669"/>
    <property type="project" value="UniProtKB-KW"/>
</dbReference>
<dbReference type="InterPro" id="IPR038297">
    <property type="entry name" value="CcmH/CycL/NrfF/Ccl2_sf"/>
</dbReference>
<keyword evidence="7" id="KW-1133">Transmembrane helix</keyword>
<evidence type="ECO:0000256" key="3">
    <source>
        <dbReference type="ARBA" id="ARBA00022723"/>
    </source>
</evidence>
<comment type="function">
    <text evidence="7">Possible subunit of a heme lyase.</text>
</comment>
<feature type="compositionally biased region" description="Polar residues" evidence="8">
    <location>
        <begin position="33"/>
        <end position="48"/>
    </location>
</feature>
<keyword evidence="6 7" id="KW-0408">Iron</keyword>
<proteinExistence type="inferred from homology"/>
<evidence type="ECO:0000256" key="1">
    <source>
        <dbReference type="ARBA" id="ARBA00010342"/>
    </source>
</evidence>
<evidence type="ECO:0000256" key="7">
    <source>
        <dbReference type="RuleBase" id="RU364112"/>
    </source>
</evidence>
<keyword evidence="4 7" id="KW-0732">Signal</keyword>
<dbReference type="PANTHER" id="PTHR47870">
    <property type="entry name" value="CYTOCHROME C-TYPE BIOGENESIS PROTEIN CCMH"/>
    <property type="match status" value="1"/>
</dbReference>
<feature type="compositionally biased region" description="Basic and acidic residues" evidence="8">
    <location>
        <begin position="54"/>
        <end position="64"/>
    </location>
</feature>
<name>A0A345IKG7_9DEIO</name>
<dbReference type="PANTHER" id="PTHR47870:SF1">
    <property type="entry name" value="CYTOCHROME C-TYPE BIOGENESIS PROTEIN CCMH"/>
    <property type="match status" value="1"/>
</dbReference>